<accession>A0A3S8U507</accession>
<dbReference type="OrthoDB" id="8690132at2"/>
<feature type="transmembrane region" description="Helical" evidence="1">
    <location>
        <begin position="35"/>
        <end position="54"/>
    </location>
</feature>
<keyword evidence="1" id="KW-1133">Transmembrane helix</keyword>
<evidence type="ECO:0000313" key="4">
    <source>
        <dbReference type="Proteomes" id="UP000282002"/>
    </source>
</evidence>
<dbReference type="PANTHER" id="PTHR22911">
    <property type="entry name" value="ACYL-MALONYL CONDENSING ENZYME-RELATED"/>
    <property type="match status" value="1"/>
</dbReference>
<feature type="transmembrane region" description="Helical" evidence="1">
    <location>
        <begin position="93"/>
        <end position="115"/>
    </location>
</feature>
<dbReference type="AlphaFoldDB" id="A0A3S8U507"/>
<dbReference type="Proteomes" id="UP000282002">
    <property type="component" value="Chromosome"/>
</dbReference>
<evidence type="ECO:0000259" key="2">
    <source>
        <dbReference type="Pfam" id="PF00892"/>
    </source>
</evidence>
<evidence type="ECO:0000256" key="1">
    <source>
        <dbReference type="SAM" id="Phobius"/>
    </source>
</evidence>
<organism evidence="3 4">
    <name type="scientific">Tabrizicola piscis</name>
    <dbReference type="NCBI Taxonomy" id="2494374"/>
    <lineage>
        <taxon>Bacteria</taxon>
        <taxon>Pseudomonadati</taxon>
        <taxon>Pseudomonadota</taxon>
        <taxon>Alphaproteobacteria</taxon>
        <taxon>Rhodobacterales</taxon>
        <taxon>Paracoccaceae</taxon>
        <taxon>Tabrizicola</taxon>
    </lineage>
</organism>
<feature type="transmembrane region" description="Helical" evidence="1">
    <location>
        <begin position="122"/>
        <end position="138"/>
    </location>
</feature>
<feature type="transmembrane region" description="Helical" evidence="1">
    <location>
        <begin position="176"/>
        <end position="196"/>
    </location>
</feature>
<feature type="transmembrane region" description="Helical" evidence="1">
    <location>
        <begin position="208"/>
        <end position="226"/>
    </location>
</feature>
<feature type="transmembrane region" description="Helical" evidence="1">
    <location>
        <begin position="150"/>
        <end position="169"/>
    </location>
</feature>
<feature type="domain" description="EamA" evidence="2">
    <location>
        <begin position="6"/>
        <end position="138"/>
    </location>
</feature>
<keyword evidence="4" id="KW-1185">Reference proteome</keyword>
<dbReference type="PANTHER" id="PTHR22911:SF135">
    <property type="entry name" value="BLR4310 PROTEIN"/>
    <property type="match status" value="1"/>
</dbReference>
<dbReference type="InterPro" id="IPR000620">
    <property type="entry name" value="EamA_dom"/>
</dbReference>
<keyword evidence="1" id="KW-0472">Membrane</keyword>
<dbReference type="SUPFAM" id="SSF103481">
    <property type="entry name" value="Multidrug resistance efflux transporter EmrE"/>
    <property type="match status" value="2"/>
</dbReference>
<feature type="transmembrane region" description="Helical" evidence="1">
    <location>
        <begin position="263"/>
        <end position="282"/>
    </location>
</feature>
<proteinExistence type="predicted"/>
<dbReference type="KEGG" id="taw:EI545_07405"/>
<feature type="transmembrane region" description="Helical" evidence="1">
    <location>
        <begin position="66"/>
        <end position="87"/>
    </location>
</feature>
<feature type="transmembrane region" description="Helical" evidence="1">
    <location>
        <begin position="238"/>
        <end position="257"/>
    </location>
</feature>
<protein>
    <submittedName>
        <fullName evidence="3">DMT family transporter</fullName>
    </submittedName>
</protein>
<dbReference type="InterPro" id="IPR037185">
    <property type="entry name" value="EmrE-like"/>
</dbReference>
<name>A0A3S8U507_9RHOB</name>
<reference evidence="3 4" key="1">
    <citation type="submission" date="2018-12" db="EMBL/GenBank/DDBJ databases">
        <title>Complete genome sequencing of Tabrizicola sp. K13M18.</title>
        <authorList>
            <person name="Bae J.-W."/>
        </authorList>
    </citation>
    <scope>NUCLEOTIDE SEQUENCE [LARGE SCALE GENOMIC DNA]</scope>
    <source>
        <strain evidence="3 4">K13M18</strain>
    </source>
</reference>
<dbReference type="Pfam" id="PF00892">
    <property type="entry name" value="EamA"/>
    <property type="match status" value="1"/>
</dbReference>
<sequence>MRYGQGVALVLAAGSLWSLMGLGLRQIEAASVWQILFWRSVGMVPVLFAFIWWRSGGRPFAAIRKVGLAGVIGGCGLVFAFAGAIYAIQTTTIANAVFLFTASPFVAAILGWIILGERVGRWTWVAIGLAVIGMYLMVREGLAMGELAGNIAALLSAVGFGAFSVALRWGKVGQMLPVSMLGGVFSVLVAGLVLTASGEPIVVSGWDIGVSLGIGAVILALGMVMYTLGSKVIPAAELTLLSLIEVLLAPMWVFAFLGETASAATFVGGGVLLAAVVLNAVMGARAQMAQTLPDGGLANRARPVNE</sequence>
<gene>
    <name evidence="3" type="ORF">EI545_07405</name>
</gene>
<keyword evidence="1" id="KW-0812">Transmembrane</keyword>
<evidence type="ECO:0000313" key="3">
    <source>
        <dbReference type="EMBL" id="AZL58677.1"/>
    </source>
</evidence>
<dbReference type="GO" id="GO:0016020">
    <property type="term" value="C:membrane"/>
    <property type="evidence" value="ECO:0007669"/>
    <property type="project" value="InterPro"/>
</dbReference>
<dbReference type="EMBL" id="CP034328">
    <property type="protein sequence ID" value="AZL58677.1"/>
    <property type="molecule type" value="Genomic_DNA"/>
</dbReference>